<dbReference type="InterPro" id="IPR014729">
    <property type="entry name" value="Rossmann-like_a/b/a_fold"/>
</dbReference>
<feature type="domain" description="UspA" evidence="2">
    <location>
        <begin position="1"/>
        <end position="146"/>
    </location>
</feature>
<dbReference type="Pfam" id="PF00582">
    <property type="entry name" value="Usp"/>
    <property type="match status" value="1"/>
</dbReference>
<dbReference type="InterPro" id="IPR006016">
    <property type="entry name" value="UspA"/>
</dbReference>
<keyword evidence="4" id="KW-1185">Reference proteome</keyword>
<proteinExistence type="inferred from homology"/>
<dbReference type="SUPFAM" id="SSF52402">
    <property type="entry name" value="Adenine nucleotide alpha hydrolases-like"/>
    <property type="match status" value="2"/>
</dbReference>
<dbReference type="InterPro" id="IPR006015">
    <property type="entry name" value="Universal_stress_UspA"/>
</dbReference>
<comment type="similarity">
    <text evidence="1">Belongs to the universal stress protein A family.</text>
</comment>
<dbReference type="EMBL" id="FQUX01000003">
    <property type="protein sequence ID" value="SHF28987.1"/>
    <property type="molecule type" value="Genomic_DNA"/>
</dbReference>
<gene>
    <name evidence="3" type="ORF">SAMN03080594_103222</name>
</gene>
<evidence type="ECO:0000313" key="3">
    <source>
        <dbReference type="EMBL" id="SHF28987.1"/>
    </source>
</evidence>
<dbReference type="PRINTS" id="PR01438">
    <property type="entry name" value="UNVRSLSTRESS"/>
</dbReference>
<name>A0A1M5AFQ4_9FLAO</name>
<evidence type="ECO:0000256" key="1">
    <source>
        <dbReference type="ARBA" id="ARBA00008791"/>
    </source>
</evidence>
<protein>
    <submittedName>
        <fullName evidence="3">Nucleotide-binding universal stress protein, UspA family</fullName>
    </submittedName>
</protein>
<dbReference type="PANTHER" id="PTHR46268">
    <property type="entry name" value="STRESS RESPONSE PROTEIN NHAX"/>
    <property type="match status" value="1"/>
</dbReference>
<organism evidence="3 4">
    <name type="scientific">Arenibacter palladensis</name>
    <dbReference type="NCBI Taxonomy" id="237373"/>
    <lineage>
        <taxon>Bacteria</taxon>
        <taxon>Pseudomonadati</taxon>
        <taxon>Bacteroidota</taxon>
        <taxon>Flavobacteriia</taxon>
        <taxon>Flavobacteriales</taxon>
        <taxon>Flavobacteriaceae</taxon>
        <taxon>Arenibacter</taxon>
    </lineage>
</organism>
<dbReference type="CDD" id="cd00293">
    <property type="entry name" value="USP-like"/>
    <property type="match status" value="1"/>
</dbReference>
<reference evidence="4" key="1">
    <citation type="submission" date="2016-11" db="EMBL/GenBank/DDBJ databases">
        <authorList>
            <person name="Varghese N."/>
            <person name="Submissions S."/>
        </authorList>
    </citation>
    <scope>NUCLEOTIDE SEQUENCE [LARGE SCALE GENOMIC DNA]</scope>
    <source>
        <strain evidence="4">DSM 17539</strain>
    </source>
</reference>
<evidence type="ECO:0000259" key="2">
    <source>
        <dbReference type="Pfam" id="PF00582"/>
    </source>
</evidence>
<sequence>MKNILIPTDFSDNAYKAISYAVRLLKDETCTFHLLHTYTPAIYQSEYLLHSPGQLGLGDIYRTDSETKLEDLKQKVISQFNNPKHIFKTYSAFSVLMEAIDELVESKKIDLLIMGTQGATGAKEIFLGSSTVHTIKRAKCPVLAIPFDFDIEMPTKILFPTDYEIEYNFELIKQVLFIAKVHKSTMDIMHVRSGYELSEEQKKNKGKLDHLLAETKHKFHELPDQGIIEAINSIQAELNHQMLVMVKNKHSFLENLFLKPVINQIGFHSNIPFMVLPYQLLG</sequence>
<dbReference type="PANTHER" id="PTHR46268:SF6">
    <property type="entry name" value="UNIVERSAL STRESS PROTEIN UP12"/>
    <property type="match status" value="1"/>
</dbReference>
<accession>A0A1M5AFQ4</accession>
<dbReference type="Gene3D" id="3.40.50.620">
    <property type="entry name" value="HUPs"/>
    <property type="match status" value="2"/>
</dbReference>
<dbReference type="AlphaFoldDB" id="A0A1M5AFQ4"/>
<dbReference type="Proteomes" id="UP000184406">
    <property type="component" value="Unassembled WGS sequence"/>
</dbReference>
<evidence type="ECO:0000313" key="4">
    <source>
        <dbReference type="Proteomes" id="UP000184406"/>
    </source>
</evidence>
<dbReference type="OrthoDB" id="9788959at2"/>
<dbReference type="RefSeq" id="WP_072861839.1">
    <property type="nucleotide sequence ID" value="NZ_FQUX01000003.1"/>
</dbReference>